<sequence>MTIAFNCCKSFGLGNNKIDYSKFENKVNQQQCFTSSSSFPSGYSSSYEMVSFNGNYPTLNGGVQQSSFLESGFLNIDLVGGQFFAQFILDDGVSKTQGNFWGFSGNSTQYVTVNVNGIDYCYEQPLASPLPGFNGFKYVTDFELGTVASDLFVQNNVNGNFTNQILLVDKSDCSLLSGSTENINSPSGYTLTNYFYYTPSADQVYFQLPNACLNPQPSTKLKLVSSMVKLPKIIQNLPF</sequence>
<protein>
    <submittedName>
        <fullName evidence="1">Uncharacterized protein</fullName>
    </submittedName>
</protein>
<dbReference type="Pfam" id="PF25544">
    <property type="entry name" value="Ependymin_amoebozoa"/>
    <property type="match status" value="1"/>
</dbReference>
<dbReference type="AlphaFoldDB" id="A0AAN7YYH7"/>
<gene>
    <name evidence="1" type="ORF">RB653_005799</name>
</gene>
<dbReference type="PANTHER" id="PTHR31648">
    <property type="entry name" value="TRANSMEMBRANE PROTEIN-RELATED"/>
    <property type="match status" value="1"/>
</dbReference>
<evidence type="ECO:0000313" key="2">
    <source>
        <dbReference type="Proteomes" id="UP001344447"/>
    </source>
</evidence>
<organism evidence="1 2">
    <name type="scientific">Dictyostelium firmibasis</name>
    <dbReference type="NCBI Taxonomy" id="79012"/>
    <lineage>
        <taxon>Eukaryota</taxon>
        <taxon>Amoebozoa</taxon>
        <taxon>Evosea</taxon>
        <taxon>Eumycetozoa</taxon>
        <taxon>Dictyostelia</taxon>
        <taxon>Dictyosteliales</taxon>
        <taxon>Dictyosteliaceae</taxon>
        <taxon>Dictyostelium</taxon>
    </lineage>
</organism>
<reference evidence="1 2" key="1">
    <citation type="submission" date="2023-11" db="EMBL/GenBank/DDBJ databases">
        <title>Dfirmibasis_genome.</title>
        <authorList>
            <person name="Edelbroek B."/>
            <person name="Kjellin J."/>
            <person name="Jerlstrom-Hultqvist J."/>
            <person name="Soderbom F."/>
        </authorList>
    </citation>
    <scope>NUCLEOTIDE SEQUENCE [LARGE SCALE GENOMIC DNA]</scope>
    <source>
        <strain evidence="1 2">TNS-C-14</strain>
    </source>
</reference>
<name>A0AAN7YYH7_9MYCE</name>
<comment type="caution">
    <text evidence="1">The sequence shown here is derived from an EMBL/GenBank/DDBJ whole genome shotgun (WGS) entry which is preliminary data.</text>
</comment>
<accession>A0AAN7YYH7</accession>
<dbReference type="PANTHER" id="PTHR31648:SF3">
    <property type="entry name" value="TRANSMEMBRANE PROTEIN"/>
    <property type="match status" value="1"/>
</dbReference>
<proteinExistence type="predicted"/>
<dbReference type="InterPro" id="IPR040310">
    <property type="entry name" value="DDB_G0292248"/>
</dbReference>
<dbReference type="Proteomes" id="UP001344447">
    <property type="component" value="Unassembled WGS sequence"/>
</dbReference>
<evidence type="ECO:0000313" key="1">
    <source>
        <dbReference type="EMBL" id="KAK5584191.1"/>
    </source>
</evidence>
<dbReference type="EMBL" id="JAVFKY010000001">
    <property type="protein sequence ID" value="KAK5584191.1"/>
    <property type="molecule type" value="Genomic_DNA"/>
</dbReference>
<keyword evidence="2" id="KW-1185">Reference proteome</keyword>